<dbReference type="Proteomes" id="UP001164250">
    <property type="component" value="Chromosome 7"/>
</dbReference>
<dbReference type="EMBL" id="CM047903">
    <property type="protein sequence ID" value="KAJ0092246.1"/>
    <property type="molecule type" value="Genomic_DNA"/>
</dbReference>
<gene>
    <name evidence="1" type="ORF">Patl1_26496</name>
</gene>
<evidence type="ECO:0000313" key="1">
    <source>
        <dbReference type="EMBL" id="KAJ0092246.1"/>
    </source>
</evidence>
<protein>
    <submittedName>
        <fullName evidence="1">Uncharacterized protein</fullName>
    </submittedName>
</protein>
<comment type="caution">
    <text evidence="1">The sequence shown here is derived from an EMBL/GenBank/DDBJ whole genome shotgun (WGS) entry which is preliminary data.</text>
</comment>
<evidence type="ECO:0000313" key="2">
    <source>
        <dbReference type="Proteomes" id="UP001164250"/>
    </source>
</evidence>
<name>A0ACC1AZW7_9ROSI</name>
<reference evidence="2" key="1">
    <citation type="journal article" date="2023" name="G3 (Bethesda)">
        <title>Genome assembly and association tests identify interacting loci associated with vigor, precocity, and sex in interspecific pistachio rootstocks.</title>
        <authorList>
            <person name="Palmer W."/>
            <person name="Jacygrad E."/>
            <person name="Sagayaradj S."/>
            <person name="Cavanaugh K."/>
            <person name="Han R."/>
            <person name="Bertier L."/>
            <person name="Beede B."/>
            <person name="Kafkas S."/>
            <person name="Golino D."/>
            <person name="Preece J."/>
            <person name="Michelmore R."/>
        </authorList>
    </citation>
    <scope>NUCLEOTIDE SEQUENCE [LARGE SCALE GENOMIC DNA]</scope>
</reference>
<sequence>MAVDQARAQGSSVTYEDMPARGTLISFQKFEGIFRLREAFNMLKIFDLDFNSLNINPEDEEWKKATYIYKHVKVLDEAVKSLSGKQSCLTTNVYFPKMKKKFDTYWENCGLVLAIAIVLDPRFKLDIVKRWFQEIYGQDDADEQCAGIEFNLKQIYIEYSGGGSNNLTAYFDTLDPLGMPWSTSSSNDAEDGKSEKSELERYLEEPKFRSVKDFDILTWWRANTPNFPILAKMARDFLAIPVSTAQSNPSFNDDVMKIDPTAIDIDPETTEAFVCVRDWRQRPENR</sequence>
<accession>A0ACC1AZW7</accession>
<keyword evidence="2" id="KW-1185">Reference proteome</keyword>
<proteinExistence type="predicted"/>
<organism evidence="1 2">
    <name type="scientific">Pistacia atlantica</name>
    <dbReference type="NCBI Taxonomy" id="434234"/>
    <lineage>
        <taxon>Eukaryota</taxon>
        <taxon>Viridiplantae</taxon>
        <taxon>Streptophyta</taxon>
        <taxon>Embryophyta</taxon>
        <taxon>Tracheophyta</taxon>
        <taxon>Spermatophyta</taxon>
        <taxon>Magnoliopsida</taxon>
        <taxon>eudicotyledons</taxon>
        <taxon>Gunneridae</taxon>
        <taxon>Pentapetalae</taxon>
        <taxon>rosids</taxon>
        <taxon>malvids</taxon>
        <taxon>Sapindales</taxon>
        <taxon>Anacardiaceae</taxon>
        <taxon>Pistacia</taxon>
    </lineage>
</organism>